<protein>
    <submittedName>
        <fullName evidence="6">LLM class oxidoreductase</fullName>
    </submittedName>
</protein>
<dbReference type="InterPro" id="IPR011251">
    <property type="entry name" value="Luciferase-like_dom"/>
</dbReference>
<dbReference type="PANTHER" id="PTHR30011">
    <property type="entry name" value="ALKANESULFONATE MONOOXYGENASE-RELATED"/>
    <property type="match status" value="1"/>
</dbReference>
<accession>A0ABW4ZCT6</accession>
<gene>
    <name evidence="6" type="ORF">ACFSW8_12385</name>
</gene>
<evidence type="ECO:0000313" key="7">
    <source>
        <dbReference type="Proteomes" id="UP001597389"/>
    </source>
</evidence>
<evidence type="ECO:0000256" key="2">
    <source>
        <dbReference type="ARBA" id="ARBA00022643"/>
    </source>
</evidence>
<comment type="caution">
    <text evidence="6">The sequence shown here is derived from an EMBL/GenBank/DDBJ whole genome shotgun (WGS) entry which is preliminary data.</text>
</comment>
<organism evidence="6 7">
    <name type="scientific">Rubritalea tangerina</name>
    <dbReference type="NCBI Taxonomy" id="430798"/>
    <lineage>
        <taxon>Bacteria</taxon>
        <taxon>Pseudomonadati</taxon>
        <taxon>Verrucomicrobiota</taxon>
        <taxon>Verrucomicrobiia</taxon>
        <taxon>Verrucomicrobiales</taxon>
        <taxon>Rubritaleaceae</taxon>
        <taxon>Rubritalea</taxon>
    </lineage>
</organism>
<feature type="domain" description="Luciferase-like" evidence="5">
    <location>
        <begin position="29"/>
        <end position="249"/>
    </location>
</feature>
<dbReference type="Gene3D" id="3.20.20.30">
    <property type="entry name" value="Luciferase-like domain"/>
    <property type="match status" value="1"/>
</dbReference>
<dbReference type="RefSeq" id="WP_377089600.1">
    <property type="nucleotide sequence ID" value="NZ_JBHSJL010000014.1"/>
</dbReference>
<keyword evidence="1" id="KW-0285">Flavoprotein</keyword>
<reference evidence="7" key="1">
    <citation type="journal article" date="2019" name="Int. J. Syst. Evol. Microbiol.">
        <title>The Global Catalogue of Microorganisms (GCM) 10K type strain sequencing project: providing services to taxonomists for standard genome sequencing and annotation.</title>
        <authorList>
            <consortium name="The Broad Institute Genomics Platform"/>
            <consortium name="The Broad Institute Genome Sequencing Center for Infectious Disease"/>
            <person name="Wu L."/>
            <person name="Ma J."/>
        </authorList>
    </citation>
    <scope>NUCLEOTIDE SEQUENCE [LARGE SCALE GENOMIC DNA]</scope>
    <source>
        <strain evidence="7">CCUG 57942</strain>
    </source>
</reference>
<dbReference type="InterPro" id="IPR051260">
    <property type="entry name" value="Diverse_substr_monoxygenases"/>
</dbReference>
<evidence type="ECO:0000256" key="4">
    <source>
        <dbReference type="ARBA" id="ARBA00023033"/>
    </source>
</evidence>
<dbReference type="Pfam" id="PF00296">
    <property type="entry name" value="Bac_luciferase"/>
    <property type="match status" value="1"/>
</dbReference>
<dbReference type="InterPro" id="IPR020020">
    <property type="entry name" value="Luciferase-type_oxidoreductase"/>
</dbReference>
<keyword evidence="3" id="KW-0560">Oxidoreductase</keyword>
<dbReference type="NCBIfam" id="TIGR03571">
    <property type="entry name" value="lucif_BA3436"/>
    <property type="match status" value="1"/>
</dbReference>
<dbReference type="PANTHER" id="PTHR30011:SF16">
    <property type="entry name" value="C2H2 FINGER DOMAIN TRANSCRIPTION FACTOR (EUROFUNG)-RELATED"/>
    <property type="match status" value="1"/>
</dbReference>
<evidence type="ECO:0000256" key="3">
    <source>
        <dbReference type="ARBA" id="ARBA00023002"/>
    </source>
</evidence>
<sequence length="324" mass="35803">MQSDGNGGDFSSINRGYQSVFQYGQLSIGIVVPIEAYPQSAVPTMERHCERVLLVESLGFSAVWLRDVPFNVPSFGDAGQLYDPFVYLGYLAGQTSDIALGVASAVLPLRHPAHVAKAAASADALSGGRLLLGVASGDRPDEYPAVRMDYDDRGKRYRESFQYIRHMSDDRPVFENAYGSVARGLDMLPKPSSGKLPMLVTGGSQQTIDWIAEHADGWMLYPREPEVQKQIVTKWYEQLECVGRGPQPVMQSLYIDLVSKGGEGASAIHLGFRSGIEYLIDHLKKLESSGVNHVALNLRFNQRDVEETVRQIADELLPHFRNST</sequence>
<name>A0ABW4ZCT6_9BACT</name>
<evidence type="ECO:0000259" key="5">
    <source>
        <dbReference type="Pfam" id="PF00296"/>
    </source>
</evidence>
<keyword evidence="7" id="KW-1185">Reference proteome</keyword>
<evidence type="ECO:0000313" key="6">
    <source>
        <dbReference type="EMBL" id="MFD2159698.1"/>
    </source>
</evidence>
<keyword evidence="2" id="KW-0288">FMN</keyword>
<evidence type="ECO:0000256" key="1">
    <source>
        <dbReference type="ARBA" id="ARBA00022630"/>
    </source>
</evidence>
<dbReference type="SUPFAM" id="SSF51679">
    <property type="entry name" value="Bacterial luciferase-like"/>
    <property type="match status" value="1"/>
</dbReference>
<dbReference type="InterPro" id="IPR036661">
    <property type="entry name" value="Luciferase-like_sf"/>
</dbReference>
<proteinExistence type="predicted"/>
<dbReference type="Proteomes" id="UP001597389">
    <property type="component" value="Unassembled WGS sequence"/>
</dbReference>
<dbReference type="EMBL" id="JBHUJB010000049">
    <property type="protein sequence ID" value="MFD2159698.1"/>
    <property type="molecule type" value="Genomic_DNA"/>
</dbReference>
<keyword evidence="4" id="KW-0503">Monooxygenase</keyword>